<evidence type="ECO:0000313" key="2">
    <source>
        <dbReference type="Proteomes" id="UP001419268"/>
    </source>
</evidence>
<protein>
    <submittedName>
        <fullName evidence="1">Uncharacterized protein</fullName>
    </submittedName>
</protein>
<evidence type="ECO:0000313" key="1">
    <source>
        <dbReference type="EMBL" id="KAK9104319.1"/>
    </source>
</evidence>
<dbReference type="Proteomes" id="UP001419268">
    <property type="component" value="Unassembled WGS sequence"/>
</dbReference>
<organism evidence="1 2">
    <name type="scientific">Stephania cephalantha</name>
    <dbReference type="NCBI Taxonomy" id="152367"/>
    <lineage>
        <taxon>Eukaryota</taxon>
        <taxon>Viridiplantae</taxon>
        <taxon>Streptophyta</taxon>
        <taxon>Embryophyta</taxon>
        <taxon>Tracheophyta</taxon>
        <taxon>Spermatophyta</taxon>
        <taxon>Magnoliopsida</taxon>
        <taxon>Ranunculales</taxon>
        <taxon>Menispermaceae</taxon>
        <taxon>Menispermoideae</taxon>
        <taxon>Cissampelideae</taxon>
        <taxon>Stephania</taxon>
    </lineage>
</organism>
<accession>A0AAP0FCR6</accession>
<gene>
    <name evidence="1" type="ORF">Scep_021163</name>
</gene>
<proteinExistence type="predicted"/>
<dbReference type="AlphaFoldDB" id="A0AAP0FCR6"/>
<keyword evidence="2" id="KW-1185">Reference proteome</keyword>
<reference evidence="1 2" key="1">
    <citation type="submission" date="2024-01" db="EMBL/GenBank/DDBJ databases">
        <title>Genome assemblies of Stephania.</title>
        <authorList>
            <person name="Yang L."/>
        </authorList>
    </citation>
    <scope>NUCLEOTIDE SEQUENCE [LARGE SCALE GENOMIC DNA]</scope>
    <source>
        <strain evidence="1">JXDWG</strain>
        <tissue evidence="1">Leaf</tissue>
    </source>
</reference>
<dbReference type="EMBL" id="JBBNAG010000009">
    <property type="protein sequence ID" value="KAK9104319.1"/>
    <property type="molecule type" value="Genomic_DNA"/>
</dbReference>
<name>A0AAP0FCR6_9MAGN</name>
<comment type="caution">
    <text evidence="1">The sequence shown here is derived from an EMBL/GenBank/DDBJ whole genome shotgun (WGS) entry which is preliminary data.</text>
</comment>
<sequence>MPIATSRDREEIEAEIQFFFHWIDCLFCLRSSQRAMAKVESAKAPTLAVVLQISSLNPCSFPFGVLRIRSIDLSVQILFEFS</sequence>